<feature type="repeat" description="ANK" evidence="3">
    <location>
        <begin position="17"/>
        <end position="49"/>
    </location>
</feature>
<sequence length="347" mass="38518">MHDTPDAAFFDDLFGNNSAYALHLAASHGDVPQIHRLVDTGKDIDEIHVARGKFSGFGTALHVAVWRNQPTALAALLERGANMDILDEGCTNIRMEDTPIRLAVRLGRRDMAKTLWDLGAHRQKYPDDYSPRVIESGTLLEVAAFEGQADMVSDLLSWTSEWTQDQKSHALSLACAAFHLDVARVLLEAFQFDQAELEEVAAYTATCEHAPNQPCSSRDEKFAFLRREAKRQADVIATLLDAHRRLGDPRAHQALLDRLLPVTAATPFRIDTLRLLLQGGAYPNSRSESDGMTALQMALTIRRDVGTFNEEGVKELLDSGASVDVLDEAGKSKIEVWRKKKTEGVWE</sequence>
<dbReference type="InterPro" id="IPR002110">
    <property type="entry name" value="Ankyrin_rpt"/>
</dbReference>
<evidence type="ECO:0000256" key="2">
    <source>
        <dbReference type="ARBA" id="ARBA00023043"/>
    </source>
</evidence>
<evidence type="ECO:0000313" key="5">
    <source>
        <dbReference type="Proteomes" id="UP000800097"/>
    </source>
</evidence>
<protein>
    <submittedName>
        <fullName evidence="4">Ankyrin</fullName>
    </submittedName>
</protein>
<name>A0A6A6JG98_WESOR</name>
<dbReference type="EMBL" id="ML986496">
    <property type="protein sequence ID" value="KAF2275571.1"/>
    <property type="molecule type" value="Genomic_DNA"/>
</dbReference>
<dbReference type="Proteomes" id="UP000800097">
    <property type="component" value="Unassembled WGS sequence"/>
</dbReference>
<keyword evidence="1" id="KW-0677">Repeat</keyword>
<gene>
    <name evidence="4" type="ORF">EI97DRAFT_433978</name>
</gene>
<evidence type="ECO:0000256" key="1">
    <source>
        <dbReference type="ARBA" id="ARBA00022737"/>
    </source>
</evidence>
<accession>A0A6A6JG98</accession>
<dbReference type="PROSITE" id="PS50088">
    <property type="entry name" value="ANK_REPEAT"/>
    <property type="match status" value="2"/>
</dbReference>
<dbReference type="PANTHER" id="PTHR24198:SF165">
    <property type="entry name" value="ANKYRIN REPEAT-CONTAINING PROTEIN-RELATED"/>
    <property type="match status" value="1"/>
</dbReference>
<dbReference type="PROSITE" id="PS50297">
    <property type="entry name" value="ANK_REP_REGION"/>
    <property type="match status" value="2"/>
</dbReference>
<dbReference type="PANTHER" id="PTHR24198">
    <property type="entry name" value="ANKYRIN REPEAT AND PROTEIN KINASE DOMAIN-CONTAINING PROTEIN"/>
    <property type="match status" value="1"/>
</dbReference>
<evidence type="ECO:0000256" key="3">
    <source>
        <dbReference type="PROSITE-ProRule" id="PRU00023"/>
    </source>
</evidence>
<keyword evidence="5" id="KW-1185">Reference proteome</keyword>
<dbReference type="InterPro" id="IPR036770">
    <property type="entry name" value="Ankyrin_rpt-contain_sf"/>
</dbReference>
<dbReference type="SUPFAM" id="SSF48403">
    <property type="entry name" value="Ankyrin repeat"/>
    <property type="match status" value="1"/>
</dbReference>
<feature type="repeat" description="ANK" evidence="3">
    <location>
        <begin position="59"/>
        <end position="88"/>
    </location>
</feature>
<dbReference type="Pfam" id="PF13637">
    <property type="entry name" value="Ank_4"/>
    <property type="match status" value="1"/>
</dbReference>
<proteinExistence type="predicted"/>
<dbReference type="OrthoDB" id="341259at2759"/>
<keyword evidence="2 3" id="KW-0040">ANK repeat</keyword>
<dbReference type="SMART" id="SM00248">
    <property type="entry name" value="ANK"/>
    <property type="match status" value="5"/>
</dbReference>
<dbReference type="Gene3D" id="1.25.40.20">
    <property type="entry name" value="Ankyrin repeat-containing domain"/>
    <property type="match status" value="2"/>
</dbReference>
<evidence type="ECO:0000313" key="4">
    <source>
        <dbReference type="EMBL" id="KAF2275571.1"/>
    </source>
</evidence>
<reference evidence="4" key="1">
    <citation type="journal article" date="2020" name="Stud. Mycol.">
        <title>101 Dothideomycetes genomes: a test case for predicting lifestyles and emergence of pathogens.</title>
        <authorList>
            <person name="Haridas S."/>
            <person name="Albert R."/>
            <person name="Binder M."/>
            <person name="Bloem J."/>
            <person name="Labutti K."/>
            <person name="Salamov A."/>
            <person name="Andreopoulos B."/>
            <person name="Baker S."/>
            <person name="Barry K."/>
            <person name="Bills G."/>
            <person name="Bluhm B."/>
            <person name="Cannon C."/>
            <person name="Castanera R."/>
            <person name="Culley D."/>
            <person name="Daum C."/>
            <person name="Ezra D."/>
            <person name="Gonzalez J."/>
            <person name="Henrissat B."/>
            <person name="Kuo A."/>
            <person name="Liang C."/>
            <person name="Lipzen A."/>
            <person name="Lutzoni F."/>
            <person name="Magnuson J."/>
            <person name="Mondo S."/>
            <person name="Nolan M."/>
            <person name="Ohm R."/>
            <person name="Pangilinan J."/>
            <person name="Park H.-J."/>
            <person name="Ramirez L."/>
            <person name="Alfaro M."/>
            <person name="Sun H."/>
            <person name="Tritt A."/>
            <person name="Yoshinaga Y."/>
            <person name="Zwiers L.-H."/>
            <person name="Turgeon B."/>
            <person name="Goodwin S."/>
            <person name="Spatafora J."/>
            <person name="Crous P."/>
            <person name="Grigoriev I."/>
        </authorList>
    </citation>
    <scope>NUCLEOTIDE SEQUENCE</scope>
    <source>
        <strain evidence="4">CBS 379.55</strain>
    </source>
</reference>
<dbReference type="AlphaFoldDB" id="A0A6A6JG98"/>
<dbReference type="GeneID" id="54551681"/>
<organism evidence="4 5">
    <name type="scientific">Westerdykella ornata</name>
    <dbReference type="NCBI Taxonomy" id="318751"/>
    <lineage>
        <taxon>Eukaryota</taxon>
        <taxon>Fungi</taxon>
        <taxon>Dikarya</taxon>
        <taxon>Ascomycota</taxon>
        <taxon>Pezizomycotina</taxon>
        <taxon>Dothideomycetes</taxon>
        <taxon>Pleosporomycetidae</taxon>
        <taxon>Pleosporales</taxon>
        <taxon>Sporormiaceae</taxon>
        <taxon>Westerdykella</taxon>
    </lineage>
</organism>
<dbReference type="RefSeq" id="XP_033653110.1">
    <property type="nucleotide sequence ID" value="XM_033798506.1"/>
</dbReference>